<protein>
    <submittedName>
        <fullName evidence="2">Uncharacterized protein</fullName>
    </submittedName>
</protein>
<feature type="non-terminal residue" evidence="2">
    <location>
        <position position="50"/>
    </location>
</feature>
<keyword evidence="1" id="KW-0812">Transmembrane</keyword>
<evidence type="ECO:0000313" key="2">
    <source>
        <dbReference type="EMBL" id="KAF2183867.1"/>
    </source>
</evidence>
<dbReference type="Proteomes" id="UP000800200">
    <property type="component" value="Unassembled WGS sequence"/>
</dbReference>
<gene>
    <name evidence="2" type="ORF">K469DRAFT_478793</name>
</gene>
<dbReference type="EMBL" id="ML994640">
    <property type="protein sequence ID" value="KAF2183867.1"/>
    <property type="molecule type" value="Genomic_DNA"/>
</dbReference>
<proteinExistence type="predicted"/>
<accession>A0A6A6DW02</accession>
<organism evidence="2 3">
    <name type="scientific">Zopfia rhizophila CBS 207.26</name>
    <dbReference type="NCBI Taxonomy" id="1314779"/>
    <lineage>
        <taxon>Eukaryota</taxon>
        <taxon>Fungi</taxon>
        <taxon>Dikarya</taxon>
        <taxon>Ascomycota</taxon>
        <taxon>Pezizomycotina</taxon>
        <taxon>Dothideomycetes</taxon>
        <taxon>Dothideomycetes incertae sedis</taxon>
        <taxon>Zopfiaceae</taxon>
        <taxon>Zopfia</taxon>
    </lineage>
</organism>
<keyword evidence="1" id="KW-1133">Transmembrane helix</keyword>
<dbReference type="OrthoDB" id="10017208at2759"/>
<feature type="non-terminal residue" evidence="2">
    <location>
        <position position="1"/>
    </location>
</feature>
<sequence length="50" mass="5500">SQTTYRNIGLFDNAINIATAIVFATLSIPIVWSLWVNPRTKISLIAVPSL</sequence>
<feature type="transmembrane region" description="Helical" evidence="1">
    <location>
        <begin position="14"/>
        <end position="35"/>
    </location>
</feature>
<keyword evidence="1" id="KW-0472">Membrane</keyword>
<evidence type="ECO:0000313" key="3">
    <source>
        <dbReference type="Proteomes" id="UP000800200"/>
    </source>
</evidence>
<evidence type="ECO:0000256" key="1">
    <source>
        <dbReference type="SAM" id="Phobius"/>
    </source>
</evidence>
<dbReference type="AlphaFoldDB" id="A0A6A6DW02"/>
<reference evidence="2" key="1">
    <citation type="journal article" date="2020" name="Stud. Mycol.">
        <title>101 Dothideomycetes genomes: a test case for predicting lifestyles and emergence of pathogens.</title>
        <authorList>
            <person name="Haridas S."/>
            <person name="Albert R."/>
            <person name="Binder M."/>
            <person name="Bloem J."/>
            <person name="Labutti K."/>
            <person name="Salamov A."/>
            <person name="Andreopoulos B."/>
            <person name="Baker S."/>
            <person name="Barry K."/>
            <person name="Bills G."/>
            <person name="Bluhm B."/>
            <person name="Cannon C."/>
            <person name="Castanera R."/>
            <person name="Culley D."/>
            <person name="Daum C."/>
            <person name="Ezra D."/>
            <person name="Gonzalez J."/>
            <person name="Henrissat B."/>
            <person name="Kuo A."/>
            <person name="Liang C."/>
            <person name="Lipzen A."/>
            <person name="Lutzoni F."/>
            <person name="Magnuson J."/>
            <person name="Mondo S."/>
            <person name="Nolan M."/>
            <person name="Ohm R."/>
            <person name="Pangilinan J."/>
            <person name="Park H.-J."/>
            <person name="Ramirez L."/>
            <person name="Alfaro M."/>
            <person name="Sun H."/>
            <person name="Tritt A."/>
            <person name="Yoshinaga Y."/>
            <person name="Zwiers L.-H."/>
            <person name="Turgeon B."/>
            <person name="Goodwin S."/>
            <person name="Spatafora J."/>
            <person name="Crous P."/>
            <person name="Grigoriev I."/>
        </authorList>
    </citation>
    <scope>NUCLEOTIDE SEQUENCE</scope>
    <source>
        <strain evidence="2">CBS 207.26</strain>
    </source>
</reference>
<name>A0A6A6DW02_9PEZI</name>
<keyword evidence="3" id="KW-1185">Reference proteome</keyword>